<organism evidence="1 2">
    <name type="scientific">Lactuca virosa</name>
    <dbReference type="NCBI Taxonomy" id="75947"/>
    <lineage>
        <taxon>Eukaryota</taxon>
        <taxon>Viridiplantae</taxon>
        <taxon>Streptophyta</taxon>
        <taxon>Embryophyta</taxon>
        <taxon>Tracheophyta</taxon>
        <taxon>Spermatophyta</taxon>
        <taxon>Magnoliopsida</taxon>
        <taxon>eudicotyledons</taxon>
        <taxon>Gunneridae</taxon>
        <taxon>Pentapetalae</taxon>
        <taxon>asterids</taxon>
        <taxon>campanulids</taxon>
        <taxon>Asterales</taxon>
        <taxon>Asteraceae</taxon>
        <taxon>Cichorioideae</taxon>
        <taxon>Cichorieae</taxon>
        <taxon>Lactucinae</taxon>
        <taxon>Lactuca</taxon>
    </lineage>
</organism>
<evidence type="ECO:0000313" key="2">
    <source>
        <dbReference type="Proteomes" id="UP001157418"/>
    </source>
</evidence>
<dbReference type="EMBL" id="CAKMRJ010002508">
    <property type="protein sequence ID" value="CAH1429134.1"/>
    <property type="molecule type" value="Genomic_DNA"/>
</dbReference>
<evidence type="ECO:0000313" key="1">
    <source>
        <dbReference type="EMBL" id="CAH1429134.1"/>
    </source>
</evidence>
<protein>
    <submittedName>
        <fullName evidence="1">Uncharacterized protein</fullName>
    </submittedName>
</protein>
<name>A0AAU9MSR0_9ASTR</name>
<accession>A0AAU9MSR0</accession>
<keyword evidence="2" id="KW-1185">Reference proteome</keyword>
<proteinExistence type="predicted"/>
<dbReference type="Proteomes" id="UP001157418">
    <property type="component" value="Unassembled WGS sequence"/>
</dbReference>
<sequence>MEISNIAHKLPNKHKRRIYRGLSKNTDKTLQTINMMRGYGRKPNLGENERRRVISTTSEHQIYVLWFLGHHLPNPPNQIVHSKRLRAQVSTMEQQQQQMKEQMEMVLRMMNMSGNQPRAPPDNPPEDN</sequence>
<reference evidence="1 2" key="1">
    <citation type="submission" date="2022-01" db="EMBL/GenBank/DDBJ databases">
        <authorList>
            <person name="Xiong W."/>
            <person name="Schranz E."/>
        </authorList>
    </citation>
    <scope>NUCLEOTIDE SEQUENCE [LARGE SCALE GENOMIC DNA]</scope>
</reference>
<comment type="caution">
    <text evidence="1">The sequence shown here is derived from an EMBL/GenBank/DDBJ whole genome shotgun (WGS) entry which is preliminary data.</text>
</comment>
<dbReference type="AlphaFoldDB" id="A0AAU9MSR0"/>
<gene>
    <name evidence="1" type="ORF">LVIROSA_LOCUS16010</name>
</gene>